<organism evidence="4 5">
    <name type="scientific">Oryctolagus cuniculus</name>
    <name type="common">Rabbit</name>
    <dbReference type="NCBI Taxonomy" id="9986"/>
    <lineage>
        <taxon>Eukaryota</taxon>
        <taxon>Metazoa</taxon>
        <taxon>Chordata</taxon>
        <taxon>Craniata</taxon>
        <taxon>Vertebrata</taxon>
        <taxon>Euteleostomi</taxon>
        <taxon>Mammalia</taxon>
        <taxon>Eutheria</taxon>
        <taxon>Euarchontoglires</taxon>
        <taxon>Glires</taxon>
        <taxon>Lagomorpha</taxon>
        <taxon>Leporidae</taxon>
        <taxon>Oryctolagus</taxon>
    </lineage>
</organism>
<accession>A0A5F9D3S2</accession>
<dbReference type="EMBL" id="AAGW02010980">
    <property type="status" value="NOT_ANNOTATED_CDS"/>
    <property type="molecule type" value="Genomic_DNA"/>
</dbReference>
<reference evidence="4" key="2">
    <citation type="submission" date="2025-08" db="UniProtKB">
        <authorList>
            <consortium name="Ensembl"/>
        </authorList>
    </citation>
    <scope>IDENTIFICATION</scope>
    <source>
        <strain evidence="4">Thorbecke</strain>
    </source>
</reference>
<evidence type="ECO:0000259" key="3">
    <source>
        <dbReference type="PROSITE" id="PS50240"/>
    </source>
</evidence>
<dbReference type="PROSITE" id="PS50240">
    <property type="entry name" value="TRYPSIN_DOM"/>
    <property type="match status" value="1"/>
</dbReference>
<dbReference type="PANTHER" id="PTHR24256">
    <property type="entry name" value="TRYPTASE-RELATED"/>
    <property type="match status" value="1"/>
</dbReference>
<reference evidence="4 5" key="1">
    <citation type="journal article" date="2011" name="Nature">
        <title>A high-resolution map of human evolutionary constraint using 29 mammals.</title>
        <authorList>
            <person name="Lindblad-Toh K."/>
            <person name="Garber M."/>
            <person name="Zuk O."/>
            <person name="Lin M.F."/>
            <person name="Parker B.J."/>
            <person name="Washietl S."/>
            <person name="Kheradpour P."/>
            <person name="Ernst J."/>
            <person name="Jordan G."/>
            <person name="Mauceli E."/>
            <person name="Ward L.D."/>
            <person name="Lowe C.B."/>
            <person name="Holloway A.K."/>
            <person name="Clamp M."/>
            <person name="Gnerre S."/>
            <person name="Alfoldi J."/>
            <person name="Beal K."/>
            <person name="Chang J."/>
            <person name="Clawson H."/>
            <person name="Cuff J."/>
            <person name="Di Palma F."/>
            <person name="Fitzgerald S."/>
            <person name="Flicek P."/>
            <person name="Guttman M."/>
            <person name="Hubisz M.J."/>
            <person name="Jaffe D.B."/>
            <person name="Jungreis I."/>
            <person name="Kent W.J."/>
            <person name="Kostka D."/>
            <person name="Lara M."/>
            <person name="Martins A.L."/>
            <person name="Massingham T."/>
            <person name="Moltke I."/>
            <person name="Raney B.J."/>
            <person name="Rasmussen M.D."/>
            <person name="Robinson J."/>
            <person name="Stark A."/>
            <person name="Vilella A.J."/>
            <person name="Wen J."/>
            <person name="Xie X."/>
            <person name="Zody M.C."/>
            <person name="Baldwin J."/>
            <person name="Bloom T."/>
            <person name="Chin C.W."/>
            <person name="Heiman D."/>
            <person name="Nicol R."/>
            <person name="Nusbaum C."/>
            <person name="Young S."/>
            <person name="Wilkinson J."/>
            <person name="Worley K.C."/>
            <person name="Kovar C.L."/>
            <person name="Muzny D.M."/>
            <person name="Gibbs R.A."/>
            <person name="Cree A."/>
            <person name="Dihn H.H."/>
            <person name="Fowler G."/>
            <person name="Jhangiani S."/>
            <person name="Joshi V."/>
            <person name="Lee S."/>
            <person name="Lewis L.R."/>
            <person name="Nazareth L.V."/>
            <person name="Okwuonu G."/>
            <person name="Santibanez J."/>
            <person name="Warren W.C."/>
            <person name="Mardis E.R."/>
            <person name="Weinstock G.M."/>
            <person name="Wilson R.K."/>
            <person name="Delehaunty K."/>
            <person name="Dooling D."/>
            <person name="Fronik C."/>
            <person name="Fulton L."/>
            <person name="Fulton B."/>
            <person name="Graves T."/>
            <person name="Minx P."/>
            <person name="Sodergren E."/>
            <person name="Birney E."/>
            <person name="Margulies E.H."/>
            <person name="Herrero J."/>
            <person name="Green E.D."/>
            <person name="Haussler D."/>
            <person name="Siepel A."/>
            <person name="Goldman N."/>
            <person name="Pollard K.S."/>
            <person name="Pedersen J.S."/>
            <person name="Lander E.S."/>
            <person name="Kellis M."/>
        </authorList>
    </citation>
    <scope>NUCLEOTIDE SEQUENCE [LARGE SCALE GENOMIC DNA]</scope>
    <source>
        <strain evidence="4 5">Thorbecke inbred</strain>
    </source>
</reference>
<evidence type="ECO:0000313" key="5">
    <source>
        <dbReference type="Proteomes" id="UP000001811"/>
    </source>
</evidence>
<dbReference type="InterPro" id="IPR051487">
    <property type="entry name" value="Ser/Thr_Proteases_Immune/Dev"/>
</dbReference>
<dbReference type="FunFam" id="2.40.10.10:FF:000224">
    <property type="entry name" value="Protease, serine 51"/>
    <property type="match status" value="1"/>
</dbReference>
<reference evidence="4" key="3">
    <citation type="submission" date="2025-09" db="UniProtKB">
        <authorList>
            <consortium name="Ensembl"/>
        </authorList>
    </citation>
    <scope>IDENTIFICATION</scope>
    <source>
        <strain evidence="4">Thorbecke</strain>
    </source>
</reference>
<keyword evidence="1" id="KW-1015">Disulfide bond</keyword>
<name>A0A5F9D3S2_RABIT</name>
<evidence type="ECO:0000256" key="2">
    <source>
        <dbReference type="ARBA" id="ARBA00024195"/>
    </source>
</evidence>
<comment type="similarity">
    <text evidence="2">Belongs to the peptidase S1 family. CLIP subfamily.</text>
</comment>
<protein>
    <recommendedName>
        <fullName evidence="3">Peptidase S1 domain-containing protein</fullName>
    </recommendedName>
</protein>
<dbReference type="InterPro" id="IPR001254">
    <property type="entry name" value="Trypsin_dom"/>
</dbReference>
<dbReference type="InterPro" id="IPR043504">
    <property type="entry name" value="Peptidase_S1_PA_chymotrypsin"/>
</dbReference>
<dbReference type="Gene3D" id="2.40.10.10">
    <property type="entry name" value="Trypsin-like serine proteases"/>
    <property type="match status" value="1"/>
</dbReference>
<dbReference type="Bgee" id="ENSOCUG00000035787">
    <property type="expression patterns" value="Expressed in testis and 3 other cell types or tissues"/>
</dbReference>
<dbReference type="SMART" id="SM00020">
    <property type="entry name" value="Tryp_SPc"/>
    <property type="match status" value="1"/>
</dbReference>
<dbReference type="GO" id="GO:0004252">
    <property type="term" value="F:serine-type endopeptidase activity"/>
    <property type="evidence" value="ECO:0007669"/>
    <property type="project" value="InterPro"/>
</dbReference>
<dbReference type="SMR" id="A0A5F9D3S2"/>
<dbReference type="Proteomes" id="UP000001811">
    <property type="component" value="Chromosome 2"/>
</dbReference>
<dbReference type="Pfam" id="PF00089">
    <property type="entry name" value="Trypsin"/>
    <property type="match status" value="1"/>
</dbReference>
<dbReference type="GO" id="GO:0006508">
    <property type="term" value="P:proteolysis"/>
    <property type="evidence" value="ECO:0007669"/>
    <property type="project" value="InterPro"/>
</dbReference>
<evidence type="ECO:0000256" key="1">
    <source>
        <dbReference type="ARBA" id="ARBA00023157"/>
    </source>
</evidence>
<dbReference type="GeneTree" id="ENSGT00940000156020"/>
<proteinExistence type="inferred from homology"/>
<dbReference type="InterPro" id="IPR009003">
    <property type="entry name" value="Peptidase_S1_PA"/>
</dbReference>
<evidence type="ECO:0000313" key="4">
    <source>
        <dbReference type="Ensembl" id="ENSOCUP00000040769.1"/>
    </source>
</evidence>
<dbReference type="Ensembl" id="ENSOCUT00000054813.1">
    <property type="protein sequence ID" value="ENSOCUP00000040769.1"/>
    <property type="gene ID" value="ENSOCUG00000035787.1"/>
</dbReference>
<dbReference type="AlphaFoldDB" id="A0A5F9D3S2"/>
<dbReference type="STRING" id="9986.ENSOCUP00000040769"/>
<feature type="domain" description="Peptidase S1" evidence="3">
    <location>
        <begin position="18"/>
        <end position="233"/>
    </location>
</feature>
<dbReference type="InParanoid" id="A0A5F9D3S2"/>
<sequence>MQTEVTQVSFLAVLFLRWPHDGALSLKPPILQHLPQQTFSENAWLRLETALTDFTVIMGTRVYSNIHAERKHVQKIIIHQDYKPPLFDSDLALLLLATPVNFTNFKMPICLQERERIWDRCWMAEWVSVHGYGHYDGLNMHLKKLRVVQVDWKECLKRVKELSKNMICAWQEPGTNGKCQGDSGAPMVCSMRGTQRFFQVGVFSWGIRSGTRGRPGLFVSVAQFIPWIQEATQKEGKAFTISAAPRSSLTPAPQYPFLLGLGSQMLLAAMLTGDKSDL</sequence>
<dbReference type="SUPFAM" id="SSF50494">
    <property type="entry name" value="Trypsin-like serine proteases"/>
    <property type="match status" value="1"/>
</dbReference>
<keyword evidence="5" id="KW-1185">Reference proteome</keyword>